<name>A0A2S5Y6A0_9MICO</name>
<evidence type="ECO:0000256" key="1">
    <source>
        <dbReference type="SAM" id="Coils"/>
    </source>
</evidence>
<dbReference type="InterPro" id="IPR010427">
    <property type="entry name" value="DUF1023"/>
</dbReference>
<accession>A0A2S5Y6A0</accession>
<gene>
    <name evidence="4" type="ORF">C5C51_08195</name>
</gene>
<keyword evidence="1" id="KW-0175">Coiled coil</keyword>
<sequence>MQATFGIAVGLSLRAPWVEDATVVSHCARSTQAYSRCYHDGLSPQWPMGGLPVMIAFDEHAALLFSATARSVEDDLRWQSVSRQDAVACAMPDFTGSYRQLFEAAVDTETGDRTALRTLLSKLARQVDQAREAAQKERQRLRALEIWQSHQEERPLLLNDSSTSDPFRAFRLSEQPRPSDPPVLPPAIEANFSPRGRRRTVEGEQAQTSSADPVHLREYVARYRSSDSELEGLLDKLTVAWARFVSNCSWVPLGSVTVFGGMKQLIAENRADGDWIERVAAAFEAAGGGSLSPMMLDLAAASSETSIDDARLLKGMADVDQRELGALWSSHPELERQLRRLDPAAVNSWWHRLDGDQDSLSPRQSALLDTFPTLFGTLEGIPYRARDRANRAALEAALAANAVAHDKLAAELDEVIHRPGSTQLEIAAATQRILKLTADAQALQNIRTSLQPPGEAPSRFLISLTQDSPPLAAIALGDLDTAPSVAFAVPGMGQTTRDMGTWTKAAQNLQTLIAHGGAVVAWVGYPTPPVPLSGGVGADFSVQFNRHAEVGGATLARSLRGFAAVRQKAPLKPDILAYSYGTTVAAFATMAEGVEVGTLVTLGSAGLPNQADEARDLHVDAVYAGEARRRAFFDPEGGDEAAWMGRELSTEHRVNPMDPHFGGHSFGVETGGDAGRVVTDHSAIVSDNGPRAGYLDQGTESLKNAARALSGQNDKVTPNKPLGPTRLQQEIEKAAPYGF</sequence>
<feature type="coiled-coil region" evidence="1">
    <location>
        <begin position="113"/>
        <end position="144"/>
    </location>
</feature>
<dbReference type="AlphaFoldDB" id="A0A2S5Y6A0"/>
<feature type="region of interest" description="Disordered" evidence="2">
    <location>
        <begin position="171"/>
        <end position="211"/>
    </location>
</feature>
<evidence type="ECO:0000256" key="2">
    <source>
        <dbReference type="SAM" id="MobiDB-lite"/>
    </source>
</evidence>
<dbReference type="Pfam" id="PF06259">
    <property type="entry name" value="Abhydrolase_8"/>
    <property type="match status" value="1"/>
</dbReference>
<comment type="caution">
    <text evidence="4">The sequence shown here is derived from an EMBL/GenBank/DDBJ whole genome shotgun (WGS) entry which is preliminary data.</text>
</comment>
<dbReference type="Proteomes" id="UP000237966">
    <property type="component" value="Unassembled WGS sequence"/>
</dbReference>
<evidence type="ECO:0000259" key="3">
    <source>
        <dbReference type="Pfam" id="PF06259"/>
    </source>
</evidence>
<reference evidence="4 5" key="1">
    <citation type="submission" date="2018-02" db="EMBL/GenBank/DDBJ databases">
        <title>Bacteriophage NCPPB3778 and a type I-E CRISPR drive the evolution of the US Biological Select Agent, Rathayibacter toxicus.</title>
        <authorList>
            <person name="Davis E.W.II."/>
            <person name="Tabima J.F."/>
            <person name="Weisberg A.J."/>
            <person name="Lopes L.D."/>
            <person name="Wiseman M.S."/>
            <person name="Wiseman M.S."/>
            <person name="Pupko T."/>
            <person name="Belcher M.S."/>
            <person name="Sechler A.J."/>
            <person name="Tancos M.A."/>
            <person name="Schroeder B.K."/>
            <person name="Murray T.D."/>
            <person name="Luster D.G."/>
            <person name="Schneider W.L."/>
            <person name="Rogers E."/>
            <person name="Andreote F.D."/>
            <person name="Grunwald N.J."/>
            <person name="Putnam M.L."/>
            <person name="Chang J.H."/>
        </authorList>
    </citation>
    <scope>NUCLEOTIDE SEQUENCE [LARGE SCALE GENOMIC DNA]</scope>
    <source>
        <strain evidence="4 5">FH99</strain>
    </source>
</reference>
<feature type="domain" description="DUF1023" evidence="3">
    <location>
        <begin position="471"/>
        <end position="625"/>
    </location>
</feature>
<evidence type="ECO:0000313" key="4">
    <source>
        <dbReference type="EMBL" id="PPI14532.1"/>
    </source>
</evidence>
<dbReference type="EMBL" id="PSWU01000012">
    <property type="protein sequence ID" value="PPI14532.1"/>
    <property type="molecule type" value="Genomic_DNA"/>
</dbReference>
<evidence type="ECO:0000313" key="5">
    <source>
        <dbReference type="Proteomes" id="UP000237966"/>
    </source>
</evidence>
<organism evidence="4 5">
    <name type="scientific">Rathayibacter toxicus</name>
    <dbReference type="NCBI Taxonomy" id="145458"/>
    <lineage>
        <taxon>Bacteria</taxon>
        <taxon>Bacillati</taxon>
        <taxon>Actinomycetota</taxon>
        <taxon>Actinomycetes</taxon>
        <taxon>Micrococcales</taxon>
        <taxon>Microbacteriaceae</taxon>
        <taxon>Rathayibacter</taxon>
    </lineage>
</organism>
<protein>
    <recommendedName>
        <fullName evidence="3">DUF1023 domain-containing protein</fullName>
    </recommendedName>
</protein>
<proteinExistence type="predicted"/>